<feature type="chain" id="PRO_5039364416" description="DUF5104 domain-containing protein" evidence="2">
    <location>
        <begin position="22"/>
        <end position="381"/>
    </location>
</feature>
<feature type="compositionally biased region" description="Low complexity" evidence="1">
    <location>
        <begin position="30"/>
        <end position="47"/>
    </location>
</feature>
<dbReference type="RefSeq" id="WP_121585920.1">
    <property type="nucleotide sequence ID" value="NZ_RCHT01000001.1"/>
</dbReference>
<feature type="region of interest" description="Disordered" evidence="1">
    <location>
        <begin position="30"/>
        <end position="52"/>
    </location>
</feature>
<reference evidence="3 4" key="1">
    <citation type="submission" date="2018-10" db="EMBL/GenBank/DDBJ databases">
        <title>Anaerotruncus faecis sp. nov., isolated from human feces.</title>
        <authorList>
            <person name="Wang Y.-J."/>
        </authorList>
    </citation>
    <scope>NUCLEOTIDE SEQUENCE [LARGE SCALE GENOMIC DNA]</scope>
    <source>
        <strain evidence="3 4">22A2-44</strain>
    </source>
</reference>
<dbReference type="EMBL" id="RCHT01000001">
    <property type="protein sequence ID" value="RLL14784.1"/>
    <property type="molecule type" value="Genomic_DNA"/>
</dbReference>
<dbReference type="InterPro" id="IPR045714">
    <property type="entry name" value="DUF6070"/>
</dbReference>
<dbReference type="Pfam" id="PF19546">
    <property type="entry name" value="DUF6070"/>
    <property type="match status" value="1"/>
</dbReference>
<sequence>MMMYGKSLRAVCALLCCLTLASCGKAPAPAAPESSVPPAAAESGSVPTEEAPAVDEEFARVVEAAAPVAREITAEYGEVIAAFPETKRERLLAAVTALGVPAKLWDYGNSERGIEGWQAIAEFCEAFRRGEDAETAWYWVGAEEAAQYRMTAADGTLSREYRCWKFGDTSPSSDSTTVETLSGVKFREDGWIEWSRSPDELPEQERIVPLPKELWGLCEKYVMPVAGDHSNVLTRDWNAENHEDVWWEFVFVSLSRSVGKELFDTYEAVEDAYDTYEVPAADVEGLLTGYFPVTAEELRALPNYRPDTQTYRMQYFQGSGTFVGGDLEVTDKTDHPDGSMTLRVDWVRPDDWSGRYYLTVLPGEDGSWKYLGNRVEPGTEG</sequence>
<gene>
    <name evidence="3" type="ORF">D4A47_02040</name>
</gene>
<evidence type="ECO:0000313" key="4">
    <source>
        <dbReference type="Proteomes" id="UP000276301"/>
    </source>
</evidence>
<dbReference type="AlphaFoldDB" id="A0A498D2H4"/>
<keyword evidence="2" id="KW-0732">Signal</keyword>
<proteinExistence type="predicted"/>
<organism evidence="3 4">
    <name type="scientific">Anaerotruncus massiliensis</name>
    <name type="common">ex Liu et al. 2021</name>
    <dbReference type="NCBI Taxonomy" id="2321404"/>
    <lineage>
        <taxon>Bacteria</taxon>
        <taxon>Bacillati</taxon>
        <taxon>Bacillota</taxon>
        <taxon>Clostridia</taxon>
        <taxon>Eubacteriales</taxon>
        <taxon>Oscillospiraceae</taxon>
        <taxon>Anaerotruncus</taxon>
    </lineage>
</organism>
<evidence type="ECO:0000256" key="2">
    <source>
        <dbReference type="SAM" id="SignalP"/>
    </source>
</evidence>
<dbReference type="PROSITE" id="PS51257">
    <property type="entry name" value="PROKAR_LIPOPROTEIN"/>
    <property type="match status" value="1"/>
</dbReference>
<evidence type="ECO:0008006" key="5">
    <source>
        <dbReference type="Google" id="ProtNLM"/>
    </source>
</evidence>
<feature type="signal peptide" evidence="2">
    <location>
        <begin position="1"/>
        <end position="21"/>
    </location>
</feature>
<comment type="caution">
    <text evidence="3">The sequence shown here is derived from an EMBL/GenBank/DDBJ whole genome shotgun (WGS) entry which is preliminary data.</text>
</comment>
<name>A0A498D2H4_9FIRM</name>
<keyword evidence="4" id="KW-1185">Reference proteome</keyword>
<evidence type="ECO:0000256" key="1">
    <source>
        <dbReference type="SAM" id="MobiDB-lite"/>
    </source>
</evidence>
<protein>
    <recommendedName>
        <fullName evidence="5">DUF5104 domain-containing protein</fullName>
    </recommendedName>
</protein>
<evidence type="ECO:0000313" key="3">
    <source>
        <dbReference type="EMBL" id="RLL14784.1"/>
    </source>
</evidence>
<dbReference type="Proteomes" id="UP000276301">
    <property type="component" value="Unassembled WGS sequence"/>
</dbReference>
<accession>A0A498D2H4</accession>